<gene>
    <name evidence="2" type="ORF">IV87_GL000418</name>
    <name evidence="3" type="ORF">SAMN04487973_11256</name>
</gene>
<dbReference type="InterPro" id="IPR000383">
    <property type="entry name" value="Xaa-Pro-like_dom"/>
</dbReference>
<name>A0A0R2K6T4_9LACO</name>
<dbReference type="EMBL" id="JQBY01000013">
    <property type="protein sequence ID" value="KRN82183.1"/>
    <property type="molecule type" value="Genomic_DNA"/>
</dbReference>
<dbReference type="RefSeq" id="WP_057806688.1">
    <property type="nucleotide sequence ID" value="NZ_BJYP01000024.1"/>
</dbReference>
<comment type="caution">
    <text evidence="2">The sequence shown here is derived from an EMBL/GenBank/DDBJ whole genome shotgun (WGS) entry which is preliminary data.</text>
</comment>
<dbReference type="Pfam" id="PF02129">
    <property type="entry name" value="Peptidase_S15"/>
    <property type="match status" value="1"/>
</dbReference>
<dbReference type="InterPro" id="IPR051411">
    <property type="entry name" value="Polyketide_trans_af380"/>
</dbReference>
<evidence type="ECO:0000313" key="2">
    <source>
        <dbReference type="EMBL" id="KRN82183.1"/>
    </source>
</evidence>
<dbReference type="Proteomes" id="UP000182818">
    <property type="component" value="Unassembled WGS sequence"/>
</dbReference>
<evidence type="ECO:0000313" key="4">
    <source>
        <dbReference type="Proteomes" id="UP000051749"/>
    </source>
</evidence>
<reference evidence="2 4" key="1">
    <citation type="journal article" date="2015" name="Genome Announc.">
        <title>Expanding the biotechnology potential of lactobacilli through comparative genomics of 213 strains and associated genera.</title>
        <authorList>
            <person name="Sun Z."/>
            <person name="Harris H.M."/>
            <person name="McCann A."/>
            <person name="Guo C."/>
            <person name="Argimon S."/>
            <person name="Zhang W."/>
            <person name="Yang X."/>
            <person name="Jeffery I.B."/>
            <person name="Cooney J.C."/>
            <person name="Kagawa T.F."/>
            <person name="Liu W."/>
            <person name="Song Y."/>
            <person name="Salvetti E."/>
            <person name="Wrobel A."/>
            <person name="Rasinkangas P."/>
            <person name="Parkhill J."/>
            <person name="Rea M.C."/>
            <person name="O'Sullivan O."/>
            <person name="Ritari J."/>
            <person name="Douillard F.P."/>
            <person name="Paul Ross R."/>
            <person name="Yang R."/>
            <person name="Briner A.E."/>
            <person name="Felis G.E."/>
            <person name="de Vos W.M."/>
            <person name="Barrangou R."/>
            <person name="Klaenhammer T.R."/>
            <person name="Caufield P.W."/>
            <person name="Cui Y."/>
            <person name="Zhang H."/>
            <person name="O'Toole P.W."/>
        </authorList>
    </citation>
    <scope>NUCLEOTIDE SEQUENCE [LARGE SCALE GENOMIC DNA]</scope>
    <source>
        <strain evidence="2 4">DSM 22301</strain>
    </source>
</reference>
<sequence length="342" mass="37079">MAKFVLNSVSINDRVTVKGNQWGLVYDGAITENVDGQVNIHPVSYLCNHVTVDANIYTPANYDPNKKYPALTVAHPNGGVKEQVAGLFAQKLAENGYIAIAADAAYQGNSGGEPRLTDKPAYRIEDVRGMADALSVFPGVDYTRLGAFGICGGGGYTLAAGQTDKRFKVIATLSAFNTGVVRRDGFCVSEANTIQARLTAASKAREKAVQGGEVEMSASIGDMTPEQIKNLPYDMYREGAEYYGLQYAHPKAGGIYPVSDLQELTAFDAAANMNLINVPLLMMAGSAADSLYLTEDAYAKATSEMDKELFLIKGAHHIQTYWVPKYVQQESDKLMDWLSTRL</sequence>
<organism evidence="2 4">
    <name type="scientific">Pediococcus ethanolidurans</name>
    <dbReference type="NCBI Taxonomy" id="319653"/>
    <lineage>
        <taxon>Bacteria</taxon>
        <taxon>Bacillati</taxon>
        <taxon>Bacillota</taxon>
        <taxon>Bacilli</taxon>
        <taxon>Lactobacillales</taxon>
        <taxon>Lactobacillaceae</taxon>
        <taxon>Pediococcus</taxon>
    </lineage>
</organism>
<evidence type="ECO:0000313" key="3">
    <source>
        <dbReference type="EMBL" id="SER66498.1"/>
    </source>
</evidence>
<dbReference type="SUPFAM" id="SSF53474">
    <property type="entry name" value="alpha/beta-Hydrolases"/>
    <property type="match status" value="1"/>
</dbReference>
<dbReference type="PATRIC" id="fig|319653.3.peg.428"/>
<dbReference type="GeneID" id="76043788"/>
<proteinExistence type="predicted"/>
<dbReference type="PANTHER" id="PTHR47751:SF1">
    <property type="entry name" value="SUPERFAMILY HYDROLASE, PUTATIVE (AFU_ORTHOLOGUE AFUA_2G16580)-RELATED"/>
    <property type="match status" value="1"/>
</dbReference>
<evidence type="ECO:0000259" key="1">
    <source>
        <dbReference type="Pfam" id="PF02129"/>
    </source>
</evidence>
<protein>
    <recommendedName>
        <fullName evidence="1">Xaa-Pro dipeptidyl-peptidase-like domain-containing protein</fullName>
    </recommendedName>
</protein>
<dbReference type="Gene3D" id="3.40.50.1820">
    <property type="entry name" value="alpha/beta hydrolase"/>
    <property type="match status" value="1"/>
</dbReference>
<dbReference type="AlphaFoldDB" id="A0A0R2K6T4"/>
<dbReference type="PANTHER" id="PTHR47751">
    <property type="entry name" value="SUPERFAMILY HYDROLASE, PUTATIVE (AFU_ORTHOLOGUE AFUA_2G16580)-RELATED"/>
    <property type="match status" value="1"/>
</dbReference>
<dbReference type="EMBL" id="FOGK01000012">
    <property type="protein sequence ID" value="SER66498.1"/>
    <property type="molecule type" value="Genomic_DNA"/>
</dbReference>
<dbReference type="Gene3D" id="1.10.10.800">
    <property type="match status" value="1"/>
</dbReference>
<accession>A0A0R2K6T4</accession>
<dbReference type="STRING" id="319653.SAMN04487973_11256"/>
<dbReference type="GO" id="GO:0016787">
    <property type="term" value="F:hydrolase activity"/>
    <property type="evidence" value="ECO:0007669"/>
    <property type="project" value="InterPro"/>
</dbReference>
<dbReference type="InterPro" id="IPR029058">
    <property type="entry name" value="AB_hydrolase_fold"/>
</dbReference>
<dbReference type="OrthoDB" id="9805123at2"/>
<feature type="domain" description="Xaa-Pro dipeptidyl-peptidase-like" evidence="1">
    <location>
        <begin position="50"/>
        <end position="225"/>
    </location>
</feature>
<dbReference type="Proteomes" id="UP000051749">
    <property type="component" value="Unassembled WGS sequence"/>
</dbReference>
<keyword evidence="5" id="KW-1185">Reference proteome</keyword>
<reference evidence="3 5" key="2">
    <citation type="submission" date="2016-10" db="EMBL/GenBank/DDBJ databases">
        <authorList>
            <person name="Varghese N."/>
            <person name="Submissions S."/>
        </authorList>
    </citation>
    <scope>NUCLEOTIDE SEQUENCE [LARGE SCALE GENOMIC DNA]</scope>
    <source>
        <strain evidence="3 5">CGMCC 1.3889</strain>
    </source>
</reference>
<evidence type="ECO:0000313" key="5">
    <source>
        <dbReference type="Proteomes" id="UP000182818"/>
    </source>
</evidence>